<feature type="domain" description="Heterokaryon incompatibility" evidence="1">
    <location>
        <begin position="22"/>
        <end position="106"/>
    </location>
</feature>
<dbReference type="PANTHER" id="PTHR10622">
    <property type="entry name" value="HET DOMAIN-CONTAINING PROTEIN"/>
    <property type="match status" value="1"/>
</dbReference>
<dbReference type="InterPro" id="IPR010730">
    <property type="entry name" value="HET"/>
</dbReference>
<dbReference type="EMBL" id="SKBN01000321">
    <property type="protein sequence ID" value="TGJ79052.1"/>
    <property type="molecule type" value="Genomic_DNA"/>
</dbReference>
<dbReference type="OrthoDB" id="674604at2759"/>
<accession>A0A4Z0YR51</accession>
<dbReference type="PANTHER" id="PTHR10622:SF10">
    <property type="entry name" value="HET DOMAIN-CONTAINING PROTEIN"/>
    <property type="match status" value="1"/>
</dbReference>
<keyword evidence="3" id="KW-1185">Reference proteome</keyword>
<dbReference type="Proteomes" id="UP000297716">
    <property type="component" value="Unassembled WGS sequence"/>
</dbReference>
<evidence type="ECO:0000313" key="3">
    <source>
        <dbReference type="Proteomes" id="UP000297716"/>
    </source>
</evidence>
<sequence>MRLLNTRTIQVEEFLGRDIPRYSILSHRWEGEEVTLRDLNNGHYKTMTGYQKILGCCRISRVEGFGYTWIDSCCIDKSSSAELSEAINSMFNWYKHAAVCYAYLSDVAVPSDLTNSKWFERGWTLQELIAPDIVVFLDASWREIGTRASLAHAIAAASEIDEELLSTLRPTEDITSTLRGRYSVATRMSWAARRTTTRLEDQAYCLMGLFDVNMPLLYGEGSKAFHRLQQEIMSDSDDDSIFAWHYPNDCRHGQFSGLLADSPLCFMGLNTAFYVRPRPSQFFPSSMNKSRHGVQLRLRHLGDLHTLLNSSDRLLARIHRVLNPDESLLQVLQSEYREDHKALEAIVVTLKCTTYQGNNIVLLLANSEANSGSVLSRYRFDRHLYSVSQFPTRPSYRDFNILLRLDLNMNDEDRSPSVRFAMPSKMLGYKLWATSSRLQRDGGSAYISRIKDGTGCGWVLFENPRDQKWPPFLVAYQHDPGDNHFRISCSRVAEDFMPTDAASALGGLVYGSTRSTSRVSMQLREHIRLIIKLRVRVSSCEMIFLVTSSRVSQLNSIAPGDYTE</sequence>
<dbReference type="STRING" id="37992.A0A4Z0YR51"/>
<comment type="caution">
    <text evidence="2">The sequence shown here is derived from an EMBL/GenBank/DDBJ whole genome shotgun (WGS) entry which is preliminary data.</text>
</comment>
<evidence type="ECO:0000259" key="1">
    <source>
        <dbReference type="Pfam" id="PF06985"/>
    </source>
</evidence>
<organism evidence="2 3">
    <name type="scientific">Xylaria hypoxylon</name>
    <dbReference type="NCBI Taxonomy" id="37992"/>
    <lineage>
        <taxon>Eukaryota</taxon>
        <taxon>Fungi</taxon>
        <taxon>Dikarya</taxon>
        <taxon>Ascomycota</taxon>
        <taxon>Pezizomycotina</taxon>
        <taxon>Sordariomycetes</taxon>
        <taxon>Xylariomycetidae</taxon>
        <taxon>Xylariales</taxon>
        <taxon>Xylariaceae</taxon>
        <taxon>Xylaria</taxon>
    </lineage>
</organism>
<evidence type="ECO:0000313" key="2">
    <source>
        <dbReference type="EMBL" id="TGJ79052.1"/>
    </source>
</evidence>
<dbReference type="Pfam" id="PF06985">
    <property type="entry name" value="HET"/>
    <property type="match status" value="1"/>
</dbReference>
<reference evidence="2 3" key="1">
    <citation type="submission" date="2019-03" db="EMBL/GenBank/DDBJ databases">
        <title>Draft genome sequence of Xylaria hypoxylon DSM 108379, a ubiquitous saprotrophic-parasitic fungi on hardwood.</title>
        <authorList>
            <person name="Buettner E."/>
            <person name="Leonhardt S."/>
            <person name="Gebauer A.M."/>
            <person name="Liers C."/>
            <person name="Hofrichter M."/>
            <person name="Kellner H."/>
        </authorList>
    </citation>
    <scope>NUCLEOTIDE SEQUENCE [LARGE SCALE GENOMIC DNA]</scope>
    <source>
        <strain evidence="2 3">DSM 108379</strain>
    </source>
</reference>
<gene>
    <name evidence="2" type="ORF">E0Z10_g9715</name>
</gene>
<proteinExistence type="predicted"/>
<protein>
    <recommendedName>
        <fullName evidence="1">Heterokaryon incompatibility domain-containing protein</fullName>
    </recommendedName>
</protein>
<dbReference type="AlphaFoldDB" id="A0A4Z0YR51"/>
<name>A0A4Z0YR51_9PEZI</name>